<sequence>MTRRAVLKLALGLPLALAVAGCGVVAGTRSMLGLDPKPVTPDWKSLTLSTADDANANSAVAVDVVLVKDTAVLESLMAMPAAKWFASRADLRRGFPEALTVFSYELTPAQTVRVPPEQWSGQRAWAALVFAHYLSPGEHRARLMLNTPGYVVRLNAQGMSVNDLKSGTAQ</sequence>
<name>A0ABX0FN54_9BURK</name>
<reference evidence="2" key="2">
    <citation type="submission" date="2023-07" db="EMBL/GenBank/DDBJ databases">
        <title>Duganella aceri sp. nov., isolated from tree sap.</title>
        <authorList>
            <person name="Kim I.S."/>
        </authorList>
    </citation>
    <scope>NUCLEOTIDE SEQUENCE [LARGE SCALE GENOMIC DNA]</scope>
    <source>
        <strain evidence="2">SAP-35</strain>
    </source>
</reference>
<dbReference type="RefSeq" id="WP_166105554.1">
    <property type="nucleotide sequence ID" value="NZ_JAADJT010000007.1"/>
</dbReference>
<evidence type="ECO:0000313" key="1">
    <source>
        <dbReference type="EMBL" id="NGZ86034.1"/>
    </source>
</evidence>
<comment type="caution">
    <text evidence="1">The sequence shown here is derived from an EMBL/GenBank/DDBJ whole genome shotgun (WGS) entry which is preliminary data.</text>
</comment>
<reference evidence="1 2" key="1">
    <citation type="submission" date="2020-01" db="EMBL/GenBank/DDBJ databases">
        <authorList>
            <person name="Lee S.D."/>
        </authorList>
    </citation>
    <scope>NUCLEOTIDE SEQUENCE [LARGE SCALE GENOMIC DNA]</scope>
    <source>
        <strain evidence="1 2">SAP-35</strain>
    </source>
</reference>
<gene>
    <name evidence="1" type="ORF">GW587_17445</name>
</gene>
<proteinExistence type="predicted"/>
<dbReference type="Proteomes" id="UP000666369">
    <property type="component" value="Unassembled WGS sequence"/>
</dbReference>
<protein>
    <recommendedName>
        <fullName evidence="3">Type VI secretion protein</fullName>
    </recommendedName>
</protein>
<dbReference type="EMBL" id="JAADJT010000007">
    <property type="protein sequence ID" value="NGZ86034.1"/>
    <property type="molecule type" value="Genomic_DNA"/>
</dbReference>
<evidence type="ECO:0000313" key="2">
    <source>
        <dbReference type="Proteomes" id="UP000666369"/>
    </source>
</evidence>
<accession>A0ABX0FN54</accession>
<dbReference type="PROSITE" id="PS51257">
    <property type="entry name" value="PROKAR_LIPOPROTEIN"/>
    <property type="match status" value="1"/>
</dbReference>
<keyword evidence="2" id="KW-1185">Reference proteome</keyword>
<evidence type="ECO:0008006" key="3">
    <source>
        <dbReference type="Google" id="ProtNLM"/>
    </source>
</evidence>
<organism evidence="1 2">
    <name type="scientific">Duganella aceris</name>
    <dbReference type="NCBI Taxonomy" id="2703883"/>
    <lineage>
        <taxon>Bacteria</taxon>
        <taxon>Pseudomonadati</taxon>
        <taxon>Pseudomonadota</taxon>
        <taxon>Betaproteobacteria</taxon>
        <taxon>Burkholderiales</taxon>
        <taxon>Oxalobacteraceae</taxon>
        <taxon>Telluria group</taxon>
        <taxon>Duganella</taxon>
    </lineage>
</organism>